<feature type="compositionally biased region" description="Basic and acidic residues" evidence="6">
    <location>
        <begin position="74"/>
        <end position="106"/>
    </location>
</feature>
<keyword evidence="5 7" id="KW-0472">Membrane</keyword>
<evidence type="ECO:0000256" key="6">
    <source>
        <dbReference type="SAM" id="MobiDB-lite"/>
    </source>
</evidence>
<dbReference type="InterPro" id="IPR027379">
    <property type="entry name" value="CLS_N"/>
</dbReference>
<evidence type="ECO:0000256" key="4">
    <source>
        <dbReference type="ARBA" id="ARBA00022989"/>
    </source>
</evidence>
<evidence type="ECO:0000256" key="7">
    <source>
        <dbReference type="SAM" id="Phobius"/>
    </source>
</evidence>
<feature type="region of interest" description="Disordered" evidence="6">
    <location>
        <begin position="65"/>
        <end position="106"/>
    </location>
</feature>
<reference evidence="9" key="1">
    <citation type="submission" date="2021-01" db="EMBL/GenBank/DDBJ databases">
        <title>Whole genome shotgun sequence of Sphaerisporangium rufum NBRC 109079.</title>
        <authorList>
            <person name="Komaki H."/>
            <person name="Tamura T."/>
        </authorList>
    </citation>
    <scope>NUCLEOTIDE SEQUENCE</scope>
    <source>
        <strain evidence="9">NBRC 109079</strain>
    </source>
</reference>
<dbReference type="Pfam" id="PF13396">
    <property type="entry name" value="PLDc_N"/>
    <property type="match status" value="1"/>
</dbReference>
<gene>
    <name evidence="9" type="ORF">Sru01_63130</name>
</gene>
<feature type="transmembrane region" description="Helical" evidence="7">
    <location>
        <begin position="35"/>
        <end position="55"/>
    </location>
</feature>
<dbReference type="RefSeq" id="WP_203993438.1">
    <property type="nucleotide sequence ID" value="NZ_BOOU01000095.1"/>
</dbReference>
<keyword evidence="2" id="KW-1003">Cell membrane</keyword>
<feature type="domain" description="Cardiolipin synthase N-terminal" evidence="8">
    <location>
        <begin position="12"/>
        <end position="57"/>
    </location>
</feature>
<evidence type="ECO:0000256" key="2">
    <source>
        <dbReference type="ARBA" id="ARBA00022475"/>
    </source>
</evidence>
<evidence type="ECO:0000259" key="8">
    <source>
        <dbReference type="Pfam" id="PF13396"/>
    </source>
</evidence>
<keyword evidence="3 7" id="KW-0812">Transmembrane</keyword>
<comment type="caution">
    <text evidence="9">The sequence shown here is derived from an EMBL/GenBank/DDBJ whole genome shotgun (WGS) entry which is preliminary data.</text>
</comment>
<evidence type="ECO:0000256" key="1">
    <source>
        <dbReference type="ARBA" id="ARBA00004651"/>
    </source>
</evidence>
<name>A0A919RAD3_9ACTN</name>
<evidence type="ECO:0000313" key="9">
    <source>
        <dbReference type="EMBL" id="GII81331.1"/>
    </source>
</evidence>
<dbReference type="EMBL" id="BOOU01000095">
    <property type="protein sequence ID" value="GII81331.1"/>
    <property type="molecule type" value="Genomic_DNA"/>
</dbReference>
<keyword evidence="10" id="KW-1185">Reference proteome</keyword>
<sequence length="106" mass="11968">MPSVLLGLALLAFWLYCLFDIVSSPEQDVRNLPKLLWVLVVVLLPGLGGMLWLLLGRPLGGPLGDQAVRGRRPGRPDRNRHVVPRGPDDDPDFLRDLDRRIRRPDD</sequence>
<evidence type="ECO:0000256" key="5">
    <source>
        <dbReference type="ARBA" id="ARBA00023136"/>
    </source>
</evidence>
<keyword evidence="4 7" id="KW-1133">Transmembrane helix</keyword>
<dbReference type="GO" id="GO:0005886">
    <property type="term" value="C:plasma membrane"/>
    <property type="evidence" value="ECO:0007669"/>
    <property type="project" value="UniProtKB-SubCell"/>
</dbReference>
<dbReference type="AlphaFoldDB" id="A0A919RAD3"/>
<comment type="subcellular location">
    <subcellularLocation>
        <location evidence="1">Cell membrane</location>
        <topology evidence="1">Multi-pass membrane protein</topology>
    </subcellularLocation>
</comment>
<dbReference type="Proteomes" id="UP000655287">
    <property type="component" value="Unassembled WGS sequence"/>
</dbReference>
<evidence type="ECO:0000313" key="10">
    <source>
        <dbReference type="Proteomes" id="UP000655287"/>
    </source>
</evidence>
<protein>
    <recommendedName>
        <fullName evidence="8">Cardiolipin synthase N-terminal domain-containing protein</fullName>
    </recommendedName>
</protein>
<accession>A0A919RAD3</accession>
<organism evidence="9 10">
    <name type="scientific">Sphaerisporangium rufum</name>
    <dbReference type="NCBI Taxonomy" id="1381558"/>
    <lineage>
        <taxon>Bacteria</taxon>
        <taxon>Bacillati</taxon>
        <taxon>Actinomycetota</taxon>
        <taxon>Actinomycetes</taxon>
        <taxon>Streptosporangiales</taxon>
        <taxon>Streptosporangiaceae</taxon>
        <taxon>Sphaerisporangium</taxon>
    </lineage>
</organism>
<evidence type="ECO:0000256" key="3">
    <source>
        <dbReference type="ARBA" id="ARBA00022692"/>
    </source>
</evidence>
<proteinExistence type="predicted"/>